<gene>
    <name evidence="1" type="ORF">JCM19237_5511</name>
</gene>
<dbReference type="Proteomes" id="UP000029227">
    <property type="component" value="Unassembled WGS sequence"/>
</dbReference>
<proteinExistence type="predicted"/>
<organism evidence="1 2">
    <name type="scientific">Photobacterium aphoticum</name>
    <dbReference type="NCBI Taxonomy" id="754436"/>
    <lineage>
        <taxon>Bacteria</taxon>
        <taxon>Pseudomonadati</taxon>
        <taxon>Pseudomonadota</taxon>
        <taxon>Gammaproteobacteria</taxon>
        <taxon>Vibrionales</taxon>
        <taxon>Vibrionaceae</taxon>
        <taxon>Photobacterium</taxon>
    </lineage>
</organism>
<accession>A0A090QK39</accession>
<evidence type="ECO:0000313" key="2">
    <source>
        <dbReference type="Proteomes" id="UP000029227"/>
    </source>
</evidence>
<evidence type="ECO:0000313" key="1">
    <source>
        <dbReference type="EMBL" id="GAL02618.1"/>
    </source>
</evidence>
<dbReference type="EMBL" id="BBMN01000001">
    <property type="protein sequence ID" value="GAL02618.1"/>
    <property type="molecule type" value="Genomic_DNA"/>
</dbReference>
<sequence length="66" mass="7140">MDLSEYVAAAEHDDAKQLPALINTRLFNGNMSADLATVMQVGIATERNTNNKVMLALSLAVTSQNF</sequence>
<dbReference type="STRING" id="754436.JCM19237_5511"/>
<protein>
    <submittedName>
        <fullName evidence="1">Uncharacterized protein</fullName>
    </submittedName>
</protein>
<comment type="caution">
    <text evidence="1">The sequence shown here is derived from an EMBL/GenBank/DDBJ whole genome shotgun (WGS) entry which is preliminary data.</text>
</comment>
<reference evidence="1 2" key="1">
    <citation type="journal article" date="2014" name="Genome Announc.">
        <title>Draft Genome Sequences of Two Vibrionaceae Species, Vibrio ponticus C121 and Photobacterium aphoticum C119, Isolated as Coral Reef Microbiota.</title>
        <authorList>
            <person name="Al-saari N."/>
            <person name="Meirelles P.M."/>
            <person name="Mino S."/>
            <person name="Suda W."/>
            <person name="Oshima K."/>
            <person name="Hattori M."/>
            <person name="Ohkuma M."/>
            <person name="Thompson F.L."/>
            <person name="Gomez-Gil B."/>
            <person name="Sawabe T."/>
            <person name="Sawabe T."/>
        </authorList>
    </citation>
    <scope>NUCLEOTIDE SEQUENCE [LARGE SCALE GENOMIC DNA]</scope>
    <source>
        <strain evidence="1 2">JCM 19237</strain>
    </source>
</reference>
<name>A0A090QK39_9GAMM</name>
<dbReference type="AlphaFoldDB" id="A0A090QK39"/>